<gene>
    <name evidence="1" type="ORF">M513_04040</name>
    <name evidence="2" type="ORF">M514_04040</name>
</gene>
<keyword evidence="3" id="KW-1185">Reference proteome</keyword>
<evidence type="ECO:0000313" key="2">
    <source>
        <dbReference type="EMBL" id="KFD72526.1"/>
    </source>
</evidence>
<evidence type="ECO:0000313" key="1">
    <source>
        <dbReference type="EMBL" id="KFD55122.1"/>
    </source>
</evidence>
<dbReference type="Proteomes" id="UP000030758">
    <property type="component" value="Unassembled WGS sequence"/>
</dbReference>
<feature type="non-terminal residue" evidence="2">
    <location>
        <position position="89"/>
    </location>
</feature>
<reference evidence="2 3" key="1">
    <citation type="journal article" date="2014" name="Nat. Genet.">
        <title>Genome and transcriptome of the porcine whipworm Trichuris suis.</title>
        <authorList>
            <person name="Jex A.R."/>
            <person name="Nejsum P."/>
            <person name="Schwarz E.M."/>
            <person name="Hu L."/>
            <person name="Young N.D."/>
            <person name="Hall R.S."/>
            <person name="Korhonen P.K."/>
            <person name="Liao S."/>
            <person name="Thamsborg S."/>
            <person name="Xia J."/>
            <person name="Xu P."/>
            <person name="Wang S."/>
            <person name="Scheerlinck J.P."/>
            <person name="Hofmann A."/>
            <person name="Sternberg P.W."/>
            <person name="Wang J."/>
            <person name="Gasser R.B."/>
        </authorList>
    </citation>
    <scope>NUCLEOTIDE SEQUENCE [LARGE SCALE GENOMIC DNA]</scope>
    <source>
        <strain evidence="2">DCEP-RM93F</strain>
        <strain evidence="1">DCEP-RM93M</strain>
    </source>
</reference>
<evidence type="ECO:0000313" key="3">
    <source>
        <dbReference type="Proteomes" id="UP000030764"/>
    </source>
</evidence>
<dbReference type="AlphaFoldDB" id="A0A085NST0"/>
<sequence length="89" mass="10479">MWMYQEHLCNLIKPRKRAKDKKMRMDGKILITERTGVERSHRYPDINKAKIAGQYVTRVRCAMVAISHGESQRKAWLREAVASTNTQEY</sequence>
<organism evidence="2">
    <name type="scientific">Trichuris suis</name>
    <name type="common">pig whipworm</name>
    <dbReference type="NCBI Taxonomy" id="68888"/>
    <lineage>
        <taxon>Eukaryota</taxon>
        <taxon>Metazoa</taxon>
        <taxon>Ecdysozoa</taxon>
        <taxon>Nematoda</taxon>
        <taxon>Enoplea</taxon>
        <taxon>Dorylaimia</taxon>
        <taxon>Trichinellida</taxon>
        <taxon>Trichuridae</taxon>
        <taxon>Trichuris</taxon>
    </lineage>
</organism>
<dbReference type="Proteomes" id="UP000030764">
    <property type="component" value="Unassembled WGS sequence"/>
</dbReference>
<dbReference type="EMBL" id="KL367477">
    <property type="protein sequence ID" value="KFD72526.1"/>
    <property type="molecule type" value="Genomic_DNA"/>
</dbReference>
<proteinExistence type="predicted"/>
<dbReference type="EMBL" id="KL363202">
    <property type="protein sequence ID" value="KFD55122.1"/>
    <property type="molecule type" value="Genomic_DNA"/>
</dbReference>
<accession>A0A085NST0</accession>
<name>A0A085NST0_9BILA</name>
<protein>
    <submittedName>
        <fullName evidence="2">Uncharacterized protein</fullName>
    </submittedName>
</protein>